<dbReference type="Proteomes" id="UP000694843">
    <property type="component" value="Unplaced"/>
</dbReference>
<feature type="signal peptide" evidence="1">
    <location>
        <begin position="1"/>
        <end position="18"/>
    </location>
</feature>
<sequence length="160" mass="16786">MKVLLSLSLLCLLVEVLTNYAHQTYRLHYRGAALCNTYTTRKASVDSVITCASLALSVNAPAFAYCKGEAADCILATSNYTVGTWASSAPSCLLYSSSPPLPPPPPPPQGTKIFVLSRGSTVFGDLTSLSTNDLCAADGLQFAVVATPAELQLLLDQVGA</sequence>
<reference evidence="3" key="1">
    <citation type="submission" date="2025-08" db="UniProtKB">
        <authorList>
            <consortium name="RefSeq"/>
        </authorList>
    </citation>
    <scope>IDENTIFICATION</scope>
    <source>
        <tissue evidence="3">Whole organism</tissue>
    </source>
</reference>
<dbReference type="KEGG" id="hazt:125178707"/>
<accession>A0A979FSB6</accession>
<gene>
    <name evidence="3" type="primary">LOC125178707</name>
</gene>
<dbReference type="AlphaFoldDB" id="A0A979FSB6"/>
<organism evidence="2 3">
    <name type="scientific">Hyalella azteca</name>
    <name type="common">Amphipod</name>
    <dbReference type="NCBI Taxonomy" id="294128"/>
    <lineage>
        <taxon>Eukaryota</taxon>
        <taxon>Metazoa</taxon>
        <taxon>Ecdysozoa</taxon>
        <taxon>Arthropoda</taxon>
        <taxon>Crustacea</taxon>
        <taxon>Multicrustacea</taxon>
        <taxon>Malacostraca</taxon>
        <taxon>Eumalacostraca</taxon>
        <taxon>Peracarida</taxon>
        <taxon>Amphipoda</taxon>
        <taxon>Senticaudata</taxon>
        <taxon>Talitrida</taxon>
        <taxon>Talitroidea</taxon>
        <taxon>Hyalellidae</taxon>
        <taxon>Hyalella</taxon>
    </lineage>
</organism>
<dbReference type="GeneID" id="125178707"/>
<evidence type="ECO:0000313" key="2">
    <source>
        <dbReference type="Proteomes" id="UP000694843"/>
    </source>
</evidence>
<evidence type="ECO:0000313" key="3">
    <source>
        <dbReference type="RefSeq" id="XP_047739055.1"/>
    </source>
</evidence>
<evidence type="ECO:0000256" key="1">
    <source>
        <dbReference type="SAM" id="SignalP"/>
    </source>
</evidence>
<name>A0A979FSB6_HYAAZ</name>
<proteinExistence type="predicted"/>
<keyword evidence="2" id="KW-1185">Reference proteome</keyword>
<keyword evidence="1" id="KW-0732">Signal</keyword>
<feature type="non-terminal residue" evidence="3">
    <location>
        <position position="160"/>
    </location>
</feature>
<dbReference type="RefSeq" id="XP_047739055.1">
    <property type="nucleotide sequence ID" value="XM_047883099.1"/>
</dbReference>
<protein>
    <submittedName>
        <fullName evidence="3">Uncharacterized protein LOC125178707</fullName>
    </submittedName>
</protein>
<feature type="chain" id="PRO_5036777753" evidence="1">
    <location>
        <begin position="19"/>
        <end position="160"/>
    </location>
</feature>